<feature type="compositionally biased region" description="Basic residues" evidence="2">
    <location>
        <begin position="11"/>
        <end position="26"/>
    </location>
</feature>
<accession>A0A8J9T6N9</accession>
<evidence type="ECO:0000256" key="2">
    <source>
        <dbReference type="SAM" id="MobiDB-lite"/>
    </source>
</evidence>
<proteinExistence type="predicted"/>
<evidence type="ECO:0000256" key="1">
    <source>
        <dbReference type="SAM" id="Coils"/>
    </source>
</evidence>
<keyword evidence="1" id="KW-0175">Coiled coil</keyword>
<dbReference type="Proteomes" id="UP000836788">
    <property type="component" value="Chromosome 2"/>
</dbReference>
<dbReference type="AlphaFoldDB" id="A0A8J9T6N9"/>
<feature type="region of interest" description="Disordered" evidence="2">
    <location>
        <begin position="1"/>
        <end position="32"/>
    </location>
</feature>
<feature type="compositionally biased region" description="Acidic residues" evidence="2">
    <location>
        <begin position="169"/>
        <end position="182"/>
    </location>
</feature>
<feature type="compositionally biased region" description="Polar residues" evidence="2">
    <location>
        <begin position="1"/>
        <end position="10"/>
    </location>
</feature>
<dbReference type="EMBL" id="OU594943">
    <property type="protein sequence ID" value="CAG9284176.1"/>
    <property type="molecule type" value="Genomic_DNA"/>
</dbReference>
<organism evidence="3">
    <name type="scientific">Phaeodactylum tricornutum</name>
    <name type="common">Diatom</name>
    <dbReference type="NCBI Taxonomy" id="2850"/>
    <lineage>
        <taxon>Eukaryota</taxon>
        <taxon>Sar</taxon>
        <taxon>Stramenopiles</taxon>
        <taxon>Ochrophyta</taxon>
        <taxon>Bacillariophyta</taxon>
        <taxon>Bacillariophyceae</taxon>
        <taxon>Bacillariophycidae</taxon>
        <taxon>Naviculales</taxon>
        <taxon>Phaeodactylaceae</taxon>
        <taxon>Phaeodactylum</taxon>
    </lineage>
</organism>
<protein>
    <submittedName>
        <fullName evidence="3">Uncharacterized protein</fullName>
    </submittedName>
</protein>
<name>A0A8J9T6N9_PHATR</name>
<feature type="coiled-coil region" evidence="1">
    <location>
        <begin position="407"/>
        <end position="441"/>
    </location>
</feature>
<reference evidence="3" key="1">
    <citation type="submission" date="2022-02" db="EMBL/GenBank/DDBJ databases">
        <authorList>
            <person name="Giguere J D."/>
        </authorList>
    </citation>
    <scope>NUCLEOTIDE SEQUENCE</scope>
    <source>
        <strain evidence="3">CCAP 1055/1</strain>
    </source>
</reference>
<feature type="region of interest" description="Disordered" evidence="2">
    <location>
        <begin position="167"/>
        <end position="190"/>
    </location>
</feature>
<evidence type="ECO:0000313" key="3">
    <source>
        <dbReference type="EMBL" id="CAG9284176.1"/>
    </source>
</evidence>
<sequence>MPRGTTGTIRSSHKKTRTPKNRKKRPSGPPVGIDELMRAAESALHVQDPLQAISLCTVALLRKDVQDTVAVSLLEKRAEAKVSVADQEGARQDYTQALERLQSIWKTPDRVAAEETHITLEQLEQKASLELYIGQLSEGIDALQRYKNGIEDLRISLERRQANLSVDFGTEDETMSEDENQEEAERSTDSEITLTEIRKQLAAAYCSAAELFLTDLCFEESAEQDCESYLSQALTLLEEADGEPFVDALQTASSLRLSQQRGLEAVEYALRAFAKIKAGCQALTTLVGLREAEEPSVSATELLELESVQRLPGFEFRCQTAKLLLECSGVLQDAGNEDTRAEICIMAAIDVLGSLLAENDEVVEIWLLVGDAFAATQPPTVDAAIHHWERALAMLATVKTSIEQEAFEADDNEEDELQKQLEEVTCQMEDLGTKIEEMKAIREGNEEMET</sequence>
<gene>
    <name evidence="3" type="ORF">PTTT1_LOCUS25114</name>
</gene>
<dbReference type="OMA" id="FRCQTAK"/>